<protein>
    <submittedName>
        <fullName evidence="2">Uncharacterized protein</fullName>
    </submittedName>
</protein>
<dbReference type="EMBL" id="JBJDQH010000633">
    <property type="protein sequence ID" value="MFK4274294.1"/>
    <property type="molecule type" value="Genomic_DNA"/>
</dbReference>
<accession>A0ABW8M816</accession>
<reference evidence="2 3" key="1">
    <citation type="submission" date="2024-11" db="EMBL/GenBank/DDBJ databases">
        <title>The Natural Products Discovery Center: Release of the First 8490 Sequenced Strains for Exploring Actinobacteria Biosynthetic Diversity.</title>
        <authorList>
            <person name="Kalkreuter E."/>
            <person name="Kautsar S.A."/>
            <person name="Yang D."/>
            <person name="Bader C.D."/>
            <person name="Teijaro C.N."/>
            <person name="Fluegel L."/>
            <person name="Davis C.M."/>
            <person name="Simpson J.R."/>
            <person name="Lauterbach L."/>
            <person name="Steele A.D."/>
            <person name="Gui C."/>
            <person name="Meng S."/>
            <person name="Li G."/>
            <person name="Viehrig K."/>
            <person name="Ye F."/>
            <person name="Su P."/>
            <person name="Kiefer A.F."/>
            <person name="Nichols A."/>
            <person name="Cepeda A.J."/>
            <person name="Yan W."/>
            <person name="Fan B."/>
            <person name="Jiang Y."/>
            <person name="Adhikari A."/>
            <person name="Zheng C.-J."/>
            <person name="Schuster L."/>
            <person name="Cowan T.M."/>
            <person name="Smanski M.J."/>
            <person name="Chevrette M.G."/>
            <person name="De Carvalho L.P.S."/>
            <person name="Shen B."/>
        </authorList>
    </citation>
    <scope>NUCLEOTIDE SEQUENCE [LARGE SCALE GENOMIC DNA]</scope>
    <source>
        <strain evidence="2 3">NPDC020863</strain>
    </source>
</reference>
<feature type="non-terminal residue" evidence="2">
    <location>
        <position position="108"/>
    </location>
</feature>
<evidence type="ECO:0000313" key="2">
    <source>
        <dbReference type="EMBL" id="MFK4274294.1"/>
    </source>
</evidence>
<feature type="region of interest" description="Disordered" evidence="1">
    <location>
        <begin position="43"/>
        <end position="91"/>
    </location>
</feature>
<dbReference type="Proteomes" id="UP001620295">
    <property type="component" value="Unassembled WGS sequence"/>
</dbReference>
<organism evidence="2 3">
    <name type="scientific">Streptomyces milbemycinicus</name>
    <dbReference type="NCBI Taxonomy" id="476552"/>
    <lineage>
        <taxon>Bacteria</taxon>
        <taxon>Bacillati</taxon>
        <taxon>Actinomycetota</taxon>
        <taxon>Actinomycetes</taxon>
        <taxon>Kitasatosporales</taxon>
        <taxon>Streptomycetaceae</taxon>
        <taxon>Streptomyces</taxon>
    </lineage>
</organism>
<keyword evidence="3" id="KW-1185">Reference proteome</keyword>
<proteinExistence type="predicted"/>
<sequence>MTNQPAGLHVTASQVKAVGASMASSRPPRLNVAWYWARRPAGASRLTSPQPPPALSNSAKVNAAQARTRRHDARTAGAEWAKKAAQPPAPITTAALRQARTAPRTVSV</sequence>
<comment type="caution">
    <text evidence="2">The sequence shown here is derived from an EMBL/GenBank/DDBJ whole genome shotgun (WGS) entry which is preliminary data.</text>
</comment>
<gene>
    <name evidence="2" type="ORF">ACI2L5_57135</name>
</gene>
<evidence type="ECO:0000256" key="1">
    <source>
        <dbReference type="SAM" id="MobiDB-lite"/>
    </source>
</evidence>
<name>A0ABW8M816_9ACTN</name>
<evidence type="ECO:0000313" key="3">
    <source>
        <dbReference type="Proteomes" id="UP001620295"/>
    </source>
</evidence>
<dbReference type="RefSeq" id="WP_404749849.1">
    <property type="nucleotide sequence ID" value="NZ_JBJDQH010000633.1"/>
</dbReference>